<dbReference type="eggNOG" id="COG0737">
    <property type="taxonomic scope" value="Bacteria"/>
</dbReference>
<dbReference type="STRING" id="862908.BMS_3053"/>
<dbReference type="InterPro" id="IPR029052">
    <property type="entry name" value="Metallo-depent_PP-like"/>
</dbReference>
<dbReference type="PANTHER" id="PTHR11575">
    <property type="entry name" value="5'-NUCLEOTIDASE-RELATED"/>
    <property type="match status" value="1"/>
</dbReference>
<reference evidence="2" key="1">
    <citation type="journal article" date="2013" name="ISME J.">
        <title>A small predatory core genome in the divergent marine Bacteriovorax marinus SJ and the terrestrial Bdellovibrio bacteriovorus.</title>
        <authorList>
            <person name="Crossman L.C."/>
            <person name="Chen H."/>
            <person name="Cerdeno-Tarraga A.M."/>
            <person name="Brooks K."/>
            <person name="Quail M.A."/>
            <person name="Pineiro S.A."/>
            <person name="Hobley L."/>
            <person name="Sockett R.E."/>
            <person name="Bentley S.D."/>
            <person name="Parkhill J."/>
            <person name="Williams H.N."/>
            <person name="Stine O.C."/>
        </authorList>
    </citation>
    <scope>NUCLEOTIDE SEQUENCE [LARGE SCALE GENOMIC DNA]</scope>
    <source>
        <strain evidence="2">ATCC BAA-682 / DSM 15412 / SJ</strain>
    </source>
</reference>
<dbReference type="PATRIC" id="fig|862908.3.peg.2921"/>
<dbReference type="RefSeq" id="WP_014245585.1">
    <property type="nucleotide sequence ID" value="NC_016620.1"/>
</dbReference>
<sequence>MTKILITIFTLLYVGSCASNQVPTKVLSEPDWSDVEVLENEKKITIASINYFNSSIATQVENFDQIGTMRIGGLQLIKKYSSILKERLPDQVLMLSAGDLINENQKGGVDSILDDFENIGFDAFHLSESELKMLSIKQIAKTSNSFINSNIIELSKKSPLKSKNIDNYMVKTINGVKVGVIAVTTYKNTEARKHKYLNGLYFEDPVYSILKIHDQLKRKGVEVFVLMIKGQRVCKEGECTSNKEELSQLIKRLPPEKIDVIIGSEPELINQKIGGIPFIQNLGQGKYLSRIDLFFDTKTKTINDSKTLMHSPIKLCSQFFKATNDCHIEDDYYKEAKTELIKDSHMELSRAYFLGIEI</sequence>
<evidence type="ECO:0000313" key="2">
    <source>
        <dbReference type="Proteomes" id="UP000008963"/>
    </source>
</evidence>
<name>E1WZC6_HALMS</name>
<dbReference type="KEGG" id="bmx:BMS_3053"/>
<dbReference type="SUPFAM" id="SSF56300">
    <property type="entry name" value="Metallo-dependent phosphatases"/>
    <property type="match status" value="1"/>
</dbReference>
<gene>
    <name evidence="1" type="ordered locus">BMS_3053</name>
</gene>
<dbReference type="Gene3D" id="3.60.21.10">
    <property type="match status" value="1"/>
</dbReference>
<accession>E1WZC6</accession>
<dbReference type="GO" id="GO:0016787">
    <property type="term" value="F:hydrolase activity"/>
    <property type="evidence" value="ECO:0007669"/>
    <property type="project" value="InterPro"/>
</dbReference>
<dbReference type="EMBL" id="FQ312005">
    <property type="protein sequence ID" value="CBW27814.1"/>
    <property type="molecule type" value="Genomic_DNA"/>
</dbReference>
<dbReference type="HOGENOM" id="CLU_773319_0_0_7"/>
<dbReference type="Proteomes" id="UP000008963">
    <property type="component" value="Chromosome"/>
</dbReference>
<evidence type="ECO:0000313" key="1">
    <source>
        <dbReference type="EMBL" id="CBW27814.1"/>
    </source>
</evidence>
<dbReference type="GO" id="GO:0030288">
    <property type="term" value="C:outer membrane-bounded periplasmic space"/>
    <property type="evidence" value="ECO:0007669"/>
    <property type="project" value="TreeGrafter"/>
</dbReference>
<dbReference type="GO" id="GO:0009166">
    <property type="term" value="P:nucleotide catabolic process"/>
    <property type="evidence" value="ECO:0007669"/>
    <property type="project" value="InterPro"/>
</dbReference>
<protein>
    <submittedName>
        <fullName evidence="1">Uncharacterized protein</fullName>
    </submittedName>
</protein>
<dbReference type="PANTHER" id="PTHR11575:SF24">
    <property type="entry name" value="5'-NUCLEOTIDASE"/>
    <property type="match status" value="1"/>
</dbReference>
<dbReference type="OrthoDB" id="5289888at2"/>
<proteinExistence type="predicted"/>
<organism evidence="1 2">
    <name type="scientific">Halobacteriovorax marinus (strain ATCC BAA-682 / DSM 15412 / SJ)</name>
    <name type="common">Bacteriovorax marinus</name>
    <dbReference type="NCBI Taxonomy" id="862908"/>
    <lineage>
        <taxon>Bacteria</taxon>
        <taxon>Pseudomonadati</taxon>
        <taxon>Bdellovibrionota</taxon>
        <taxon>Bacteriovoracia</taxon>
        <taxon>Bacteriovoracales</taxon>
        <taxon>Halobacteriovoraceae</taxon>
        <taxon>Halobacteriovorax</taxon>
    </lineage>
</organism>
<dbReference type="AlphaFoldDB" id="E1WZC6"/>
<dbReference type="InterPro" id="IPR006179">
    <property type="entry name" value="5_nucleotidase/apyrase"/>
</dbReference>
<keyword evidence="2" id="KW-1185">Reference proteome</keyword>